<feature type="binding site" evidence="10">
    <location>
        <position position="119"/>
    </location>
    <ligand>
        <name>L-histidine</name>
        <dbReference type="ChEBI" id="CHEBI:57595"/>
    </ligand>
</feature>
<dbReference type="GO" id="GO:0005737">
    <property type="term" value="C:cytoplasm"/>
    <property type="evidence" value="ECO:0007669"/>
    <property type="project" value="UniProtKB-SubCell"/>
</dbReference>
<feature type="domain" description="Aminoacyl-transfer RNA synthetases class-II family profile" evidence="11">
    <location>
        <begin position="13"/>
        <end position="333"/>
    </location>
</feature>
<keyword evidence="6 9" id="KW-0648">Protein biosynthesis</keyword>
<dbReference type="InterPro" id="IPR015807">
    <property type="entry name" value="His-tRNA-ligase"/>
</dbReference>
<dbReference type="PROSITE" id="PS50862">
    <property type="entry name" value="AA_TRNA_LIGASE_II"/>
    <property type="match status" value="1"/>
</dbReference>
<feature type="binding site" evidence="10">
    <location>
        <position position="137"/>
    </location>
    <ligand>
        <name>L-histidine</name>
        <dbReference type="ChEBI" id="CHEBI:57595"/>
    </ligand>
</feature>
<dbReference type="GO" id="GO:0016740">
    <property type="term" value="F:transferase activity"/>
    <property type="evidence" value="ECO:0007669"/>
    <property type="project" value="UniProtKB-ARBA"/>
</dbReference>
<protein>
    <recommendedName>
        <fullName evidence="9">Histidine--tRNA ligase</fullName>
        <ecNumber evidence="9">6.1.1.21</ecNumber>
    </recommendedName>
    <alternativeName>
        <fullName evidence="9">Histidyl-tRNA synthetase</fullName>
        <shortName evidence="9">HisRS</shortName>
    </alternativeName>
</protein>
<evidence type="ECO:0000313" key="12">
    <source>
        <dbReference type="EMBL" id="KXB33706.1"/>
    </source>
</evidence>
<dbReference type="InterPro" id="IPR041715">
    <property type="entry name" value="HisRS-like_core"/>
</dbReference>
<gene>
    <name evidence="9" type="primary">hisS</name>
    <name evidence="12" type="ORF">HMPREF3187_01595</name>
</gene>
<dbReference type="InterPro" id="IPR006195">
    <property type="entry name" value="aa-tRNA-synth_II"/>
</dbReference>
<dbReference type="GO" id="GO:0004821">
    <property type="term" value="F:histidine-tRNA ligase activity"/>
    <property type="evidence" value="ECO:0007669"/>
    <property type="project" value="UniProtKB-UniRule"/>
</dbReference>
<evidence type="ECO:0000313" key="13">
    <source>
        <dbReference type="Proteomes" id="UP000070422"/>
    </source>
</evidence>
<dbReference type="Gene3D" id="3.30.930.10">
    <property type="entry name" value="Bira Bifunctional Protein, Domain 2"/>
    <property type="match status" value="1"/>
</dbReference>
<comment type="caution">
    <text evidence="12">The sequence shown here is derived from an EMBL/GenBank/DDBJ whole genome shotgun (WGS) entry which is preliminary data.</text>
</comment>
<evidence type="ECO:0000256" key="3">
    <source>
        <dbReference type="ARBA" id="ARBA00022598"/>
    </source>
</evidence>
<sequence length="438" mass="49780">MKKEEIMIQKPKGTVDILPSDIGIWHYIEQVARKLMANYCYHEIRTPIFESFDLFSRGVGETTDVVTKEMYDFYDKGERHIALKPEGTAPIVRSFIENKLYGPDHLKPYKVYYISPMFRYERPQGGRQRQFHQLGVEVFGGTTAASDVESMALAVDILNKLGVKDLKLVINSLGDTEARLAYRQALIDYLEPHFDELSEDSKTRLYQNPLRVLDSKDKKDKVIVQGAPSILDYLSEESKARFEGVKSLLETLDIAYEVDVNMVRGLDYYQDTIFEIMTNDQVFGAETTICGGGNYGNLVKELSEGRQDVPGFGFAIGMERLILLMQAQQVQVPQDESLQVYVVTIGDETIPQAMKIVHSLRQQGVSCEMDVNHKKPKKQFKDADRRGALYTLTLGEEELAKANINVKNLQTGLEKTLKMDQVLADFSQIEELMKEGKE</sequence>
<comment type="catalytic activity">
    <reaction evidence="8 9">
        <text>tRNA(His) + L-histidine + ATP = L-histidyl-tRNA(His) + AMP + diphosphate + H(+)</text>
        <dbReference type="Rhea" id="RHEA:17313"/>
        <dbReference type="Rhea" id="RHEA-COMP:9665"/>
        <dbReference type="Rhea" id="RHEA-COMP:9689"/>
        <dbReference type="ChEBI" id="CHEBI:15378"/>
        <dbReference type="ChEBI" id="CHEBI:30616"/>
        <dbReference type="ChEBI" id="CHEBI:33019"/>
        <dbReference type="ChEBI" id="CHEBI:57595"/>
        <dbReference type="ChEBI" id="CHEBI:78442"/>
        <dbReference type="ChEBI" id="CHEBI:78527"/>
        <dbReference type="ChEBI" id="CHEBI:456215"/>
        <dbReference type="EC" id="6.1.1.21"/>
    </reaction>
</comment>
<feature type="binding site" evidence="10">
    <location>
        <position position="133"/>
    </location>
    <ligand>
        <name>L-histidine</name>
        <dbReference type="ChEBI" id="CHEBI:57595"/>
    </ligand>
</feature>
<evidence type="ECO:0000256" key="9">
    <source>
        <dbReference type="HAMAP-Rule" id="MF_00127"/>
    </source>
</evidence>
<evidence type="ECO:0000256" key="6">
    <source>
        <dbReference type="ARBA" id="ARBA00022917"/>
    </source>
</evidence>
<dbReference type="InterPro" id="IPR033656">
    <property type="entry name" value="HisRS_anticodon"/>
</dbReference>
<dbReference type="NCBIfam" id="TIGR00442">
    <property type="entry name" value="hisS"/>
    <property type="match status" value="1"/>
</dbReference>
<dbReference type="Proteomes" id="UP000070422">
    <property type="component" value="Unassembled WGS sequence"/>
</dbReference>
<evidence type="ECO:0000256" key="1">
    <source>
        <dbReference type="ARBA" id="ARBA00008226"/>
    </source>
</evidence>
<dbReference type="CDD" id="cd00773">
    <property type="entry name" value="HisRS-like_core"/>
    <property type="match status" value="1"/>
</dbReference>
<dbReference type="Pfam" id="PF03129">
    <property type="entry name" value="HGTP_anticodon"/>
    <property type="match status" value="1"/>
</dbReference>
<evidence type="ECO:0000256" key="2">
    <source>
        <dbReference type="ARBA" id="ARBA00022490"/>
    </source>
</evidence>
<dbReference type="SUPFAM" id="SSF55681">
    <property type="entry name" value="Class II aaRS and biotin synthetases"/>
    <property type="match status" value="1"/>
</dbReference>
<comment type="similarity">
    <text evidence="1 9">Belongs to the class-II aminoacyl-tRNA synthetase family.</text>
</comment>
<dbReference type="Pfam" id="PF13393">
    <property type="entry name" value="tRNA-synt_His"/>
    <property type="match status" value="1"/>
</dbReference>
<dbReference type="PANTHER" id="PTHR43707:SF1">
    <property type="entry name" value="HISTIDINE--TRNA LIGASE, MITOCHONDRIAL-RELATED"/>
    <property type="match status" value="1"/>
</dbReference>
<dbReference type="PIRSF" id="PIRSF001549">
    <property type="entry name" value="His-tRNA_synth"/>
    <property type="match status" value="1"/>
</dbReference>
<accession>A0A133XRY9</accession>
<dbReference type="InterPro" id="IPR004516">
    <property type="entry name" value="HisRS/HisZ"/>
</dbReference>
<comment type="subunit">
    <text evidence="9">Homodimer.</text>
</comment>
<dbReference type="GO" id="GO:0140096">
    <property type="term" value="F:catalytic activity, acting on a protein"/>
    <property type="evidence" value="ECO:0007669"/>
    <property type="project" value="UniProtKB-ARBA"/>
</dbReference>
<keyword evidence="5 9" id="KW-0067">ATP-binding</keyword>
<evidence type="ECO:0000256" key="8">
    <source>
        <dbReference type="ARBA" id="ARBA00047639"/>
    </source>
</evidence>
<dbReference type="STRING" id="87541.AWM71_07735"/>
<keyword evidence="3 9" id="KW-0436">Ligase</keyword>
<proteinExistence type="inferred from homology"/>
<dbReference type="PATRIC" id="fig|87541.4.peg.1584"/>
<dbReference type="GO" id="GO:0006427">
    <property type="term" value="P:histidyl-tRNA aminoacylation"/>
    <property type="evidence" value="ECO:0007669"/>
    <property type="project" value="UniProtKB-UniRule"/>
</dbReference>
<evidence type="ECO:0000256" key="7">
    <source>
        <dbReference type="ARBA" id="ARBA00023146"/>
    </source>
</evidence>
<evidence type="ECO:0000259" key="11">
    <source>
        <dbReference type="PROSITE" id="PS50862"/>
    </source>
</evidence>
<dbReference type="InterPro" id="IPR036621">
    <property type="entry name" value="Anticodon-bd_dom_sf"/>
</dbReference>
<keyword evidence="2 9" id="KW-0963">Cytoplasm</keyword>
<evidence type="ECO:0000256" key="5">
    <source>
        <dbReference type="ARBA" id="ARBA00022840"/>
    </source>
</evidence>
<organism evidence="12 13">
    <name type="scientific">Aerococcus christensenii</name>
    <dbReference type="NCBI Taxonomy" id="87541"/>
    <lineage>
        <taxon>Bacteria</taxon>
        <taxon>Bacillati</taxon>
        <taxon>Bacillota</taxon>
        <taxon>Bacilli</taxon>
        <taxon>Lactobacillales</taxon>
        <taxon>Aerococcaceae</taxon>
        <taxon>Aerococcus</taxon>
    </lineage>
</organism>
<evidence type="ECO:0000256" key="10">
    <source>
        <dbReference type="PIRSR" id="PIRSR001549-1"/>
    </source>
</evidence>
<feature type="binding site" evidence="10">
    <location>
        <begin position="268"/>
        <end position="269"/>
    </location>
    <ligand>
        <name>L-histidine</name>
        <dbReference type="ChEBI" id="CHEBI:57595"/>
    </ligand>
</feature>
<comment type="subcellular location">
    <subcellularLocation>
        <location evidence="9">Cytoplasm</location>
    </subcellularLocation>
</comment>
<dbReference type="Gene3D" id="3.40.50.800">
    <property type="entry name" value="Anticodon-binding domain"/>
    <property type="match status" value="1"/>
</dbReference>
<dbReference type="PANTHER" id="PTHR43707">
    <property type="entry name" value="HISTIDYL-TRNA SYNTHETASE"/>
    <property type="match status" value="1"/>
</dbReference>
<dbReference type="SUPFAM" id="SSF52954">
    <property type="entry name" value="Class II aaRS ABD-related"/>
    <property type="match status" value="1"/>
</dbReference>
<dbReference type="GO" id="GO:0005524">
    <property type="term" value="F:ATP binding"/>
    <property type="evidence" value="ECO:0007669"/>
    <property type="project" value="UniProtKB-UniRule"/>
</dbReference>
<dbReference type="AlphaFoldDB" id="A0A133XRY9"/>
<evidence type="ECO:0000256" key="4">
    <source>
        <dbReference type="ARBA" id="ARBA00022741"/>
    </source>
</evidence>
<dbReference type="EMBL" id="LSCQ01000090">
    <property type="protein sequence ID" value="KXB33706.1"/>
    <property type="molecule type" value="Genomic_DNA"/>
</dbReference>
<keyword evidence="4 9" id="KW-0547">Nucleotide-binding</keyword>
<dbReference type="InterPro" id="IPR004154">
    <property type="entry name" value="Anticodon-bd"/>
</dbReference>
<feature type="binding site" evidence="10">
    <location>
        <begin position="86"/>
        <end position="88"/>
    </location>
    <ligand>
        <name>L-histidine</name>
        <dbReference type="ChEBI" id="CHEBI:57595"/>
    </ligand>
</feature>
<dbReference type="HAMAP" id="MF_00127">
    <property type="entry name" value="His_tRNA_synth"/>
    <property type="match status" value="1"/>
</dbReference>
<dbReference type="InterPro" id="IPR045864">
    <property type="entry name" value="aa-tRNA-synth_II/BPL/LPL"/>
</dbReference>
<dbReference type="EC" id="6.1.1.21" evidence="9"/>
<reference evidence="12 13" key="1">
    <citation type="submission" date="2016-01" db="EMBL/GenBank/DDBJ databases">
        <authorList>
            <person name="Oliw E.H."/>
        </authorList>
    </citation>
    <scope>NUCLEOTIDE SEQUENCE [LARGE SCALE GENOMIC DNA]</scope>
    <source>
        <strain evidence="12 13">KA00635</strain>
    </source>
</reference>
<dbReference type="CDD" id="cd00859">
    <property type="entry name" value="HisRS_anticodon"/>
    <property type="match status" value="1"/>
</dbReference>
<keyword evidence="7 9" id="KW-0030">Aminoacyl-tRNA synthetase</keyword>
<name>A0A133XRY9_9LACT</name>
<feature type="binding site" evidence="10">
    <location>
        <position position="264"/>
    </location>
    <ligand>
        <name>L-histidine</name>
        <dbReference type="ChEBI" id="CHEBI:57595"/>
    </ligand>
</feature>